<reference evidence="2" key="2">
    <citation type="submission" date="2022-12" db="EMBL/GenBank/DDBJ databases">
        <title>Distinct polysaccharide growth profiles of human intestinal Prevotella copri isolates.</title>
        <authorList>
            <person name="Fehlner-Peach H."/>
            <person name="Magnabosco C."/>
            <person name="Raghavan V."/>
            <person name="Scher J.U."/>
            <person name="Tett A."/>
            <person name="Cox L.M."/>
            <person name="Gottsegen C."/>
            <person name="Watters A."/>
            <person name="Wiltshire- Gordon J.D."/>
            <person name="Segata N."/>
            <person name="Bonneau R."/>
            <person name="Littman D.R."/>
        </authorList>
    </citation>
    <scope>NUCLEOTIDE SEQUENCE</scope>
    <source>
        <strain evidence="2">BU41712</strain>
        <strain evidence="4">iAU3127</strain>
    </source>
</reference>
<evidence type="ECO:0008006" key="6">
    <source>
        <dbReference type="Google" id="ProtNLM"/>
    </source>
</evidence>
<keyword evidence="1" id="KW-0812">Transmembrane</keyword>
<keyword evidence="1" id="KW-1133">Transmembrane helix</keyword>
<reference evidence="5" key="1">
    <citation type="submission" date="2019-09" db="EMBL/GenBank/DDBJ databases">
        <title>Distinct polysaccharide growth profiles of human intestinal Prevotella copri isolates.</title>
        <authorList>
            <person name="Fehlner-Peach H."/>
            <person name="Magnabosco C."/>
            <person name="Raghavan V."/>
            <person name="Scher J.U."/>
            <person name="Tett A."/>
            <person name="Cox L.M."/>
            <person name="Gottsegen C."/>
            <person name="Watters A."/>
            <person name="Wiltshire- Gordon J.D."/>
            <person name="Segata N."/>
            <person name="Bonneau R."/>
            <person name="Littman D.R."/>
        </authorList>
    </citation>
    <scope>NUCLEOTIDE SEQUENCE [LARGE SCALE GENOMIC DNA]</scope>
    <source>
        <strain evidence="5">BU41712</strain>
        <strain evidence="3">IAU3127</strain>
    </source>
</reference>
<feature type="transmembrane region" description="Helical" evidence="1">
    <location>
        <begin position="7"/>
        <end position="24"/>
    </location>
</feature>
<dbReference type="Proteomes" id="UP000421283">
    <property type="component" value="Unassembled WGS sequence"/>
</dbReference>
<dbReference type="AlphaFoldDB" id="A0AA90UT53"/>
<gene>
    <name evidence="3" type="ORF">F7D31_01275</name>
    <name evidence="2" type="ORF">F7D71_06160</name>
</gene>
<evidence type="ECO:0000313" key="5">
    <source>
        <dbReference type="Proteomes" id="UP000423156"/>
    </source>
</evidence>
<evidence type="ECO:0000313" key="4">
    <source>
        <dbReference type="Proteomes" id="UP000421283"/>
    </source>
</evidence>
<comment type="caution">
    <text evidence="2">The sequence shown here is derived from an EMBL/GenBank/DDBJ whole genome shotgun (WGS) entry which is preliminary data.</text>
</comment>
<evidence type="ECO:0000313" key="3">
    <source>
        <dbReference type="EMBL" id="MQO91325.1"/>
    </source>
</evidence>
<evidence type="ECO:0000256" key="1">
    <source>
        <dbReference type="SAM" id="Phobius"/>
    </source>
</evidence>
<accession>A0AA90UT53</accession>
<dbReference type="EMBL" id="VZAP01000015">
    <property type="protein sequence ID" value="MQO91325.1"/>
    <property type="molecule type" value="Genomic_DNA"/>
</dbReference>
<sequence length="351" mass="38542">MNKLIKVFSALLFNAIMGALIALLLGYNPFWGAAVASLVAIAAGTFMPKGSAYAGVLKEVWTGELIRALRAYLDASWLVGVPDQSSVVDNDVIHMVDVGADPQVLVNNKTYPIEVQELEDGDKTFSLDKFQTKVVPVTDDELYALSYPKMARVKESCANAINDTKYAKAAHALCANEDTAKTPVLVTSGAVDPVTKRVKLCMNDLVNLKRKLDELGVPPTNRRLVLCTDHVNDLLETEQTFKEQYNVDRNDGKVGKLYGFDIYEFGANPTYSTTGKKNALGAVPKAGEFQCSFAFYVPRVFKATGSTKMYYSAAENDPQQQRNLISYRHYFICLPMKEDAGGVIRSGYNAG</sequence>
<protein>
    <recommendedName>
        <fullName evidence="6">Major capsid protein</fullName>
    </recommendedName>
</protein>
<evidence type="ECO:0000313" key="2">
    <source>
        <dbReference type="EMBL" id="MQN77449.1"/>
    </source>
</evidence>
<dbReference type="Proteomes" id="UP000423156">
    <property type="component" value="Unassembled WGS sequence"/>
</dbReference>
<dbReference type="EMBL" id="VZBZ01000081">
    <property type="protein sequence ID" value="MQN77449.1"/>
    <property type="molecule type" value="Genomic_DNA"/>
</dbReference>
<proteinExistence type="predicted"/>
<name>A0AA90UT53_9BACT</name>
<organism evidence="2 5">
    <name type="scientific">Segatella copri</name>
    <dbReference type="NCBI Taxonomy" id="165179"/>
    <lineage>
        <taxon>Bacteria</taxon>
        <taxon>Pseudomonadati</taxon>
        <taxon>Bacteroidota</taxon>
        <taxon>Bacteroidia</taxon>
        <taxon>Bacteroidales</taxon>
        <taxon>Prevotellaceae</taxon>
        <taxon>Segatella</taxon>
    </lineage>
</organism>
<keyword evidence="1" id="KW-0472">Membrane</keyword>